<keyword evidence="5" id="KW-0808">Transferase</keyword>
<dbReference type="AlphaFoldDB" id="A0A9P7GUJ4"/>
<keyword evidence="3" id="KW-1003">Cell membrane</keyword>
<feature type="chain" id="PRO_5040159564" description="chitin synthase" evidence="11">
    <location>
        <begin position="20"/>
        <end position="227"/>
    </location>
</feature>
<evidence type="ECO:0000256" key="4">
    <source>
        <dbReference type="ARBA" id="ARBA00022676"/>
    </source>
</evidence>
<dbReference type="OrthoDB" id="26569at2759"/>
<dbReference type="GO" id="GO:0071555">
    <property type="term" value="P:cell wall organization"/>
    <property type="evidence" value="ECO:0007669"/>
    <property type="project" value="UniProtKB-KW"/>
</dbReference>
<keyword evidence="13" id="KW-1185">Reference proteome</keyword>
<proteinExistence type="predicted"/>
<dbReference type="PANTHER" id="PTHR22914:SF9">
    <property type="entry name" value="CHITIN SYNTHASE 1"/>
    <property type="match status" value="1"/>
</dbReference>
<keyword evidence="7 10" id="KW-0472">Membrane</keyword>
<evidence type="ECO:0000256" key="5">
    <source>
        <dbReference type="ARBA" id="ARBA00022679"/>
    </source>
</evidence>
<sequence>MLNYLYIGLLVLSFMMALGNRPQASSSGYTAVFVGFALLMMYMMAASLTVAWQGLANATGSDRATSRDIIISLISSLGLYVFSSIIALDPWHILSSFIQYLLISPSYISVLNVYAFANIHDVSWGTKADTTLTQDLAPVVADPEKPGVVQVTELSADKDIDTAYQNATETHLISKELRKDPAAKPAPDLQQQQADFFKAIRTYVCVFCNRQMGELAHIIVRCSCCGV</sequence>
<keyword evidence="6 10" id="KW-0812">Transmembrane</keyword>
<dbReference type="GO" id="GO:0006031">
    <property type="term" value="P:chitin biosynthetic process"/>
    <property type="evidence" value="ECO:0007669"/>
    <property type="project" value="TreeGrafter"/>
</dbReference>
<evidence type="ECO:0000256" key="1">
    <source>
        <dbReference type="ARBA" id="ARBA00004651"/>
    </source>
</evidence>
<evidence type="ECO:0000256" key="3">
    <source>
        <dbReference type="ARBA" id="ARBA00022475"/>
    </source>
</evidence>
<name>A0A9P7GUJ4_9AGAR</name>
<dbReference type="EMBL" id="JABCKI010000039">
    <property type="protein sequence ID" value="KAG5653680.1"/>
    <property type="molecule type" value="Genomic_DNA"/>
</dbReference>
<keyword evidence="11" id="KW-0732">Signal</keyword>
<evidence type="ECO:0000313" key="13">
    <source>
        <dbReference type="Proteomes" id="UP000717328"/>
    </source>
</evidence>
<organism evidence="12 13">
    <name type="scientific">Sphagnurus paluster</name>
    <dbReference type="NCBI Taxonomy" id="117069"/>
    <lineage>
        <taxon>Eukaryota</taxon>
        <taxon>Fungi</taxon>
        <taxon>Dikarya</taxon>
        <taxon>Basidiomycota</taxon>
        <taxon>Agaricomycotina</taxon>
        <taxon>Agaricomycetes</taxon>
        <taxon>Agaricomycetidae</taxon>
        <taxon>Agaricales</taxon>
        <taxon>Tricholomatineae</taxon>
        <taxon>Lyophyllaceae</taxon>
        <taxon>Sphagnurus</taxon>
    </lineage>
</organism>
<dbReference type="Proteomes" id="UP000717328">
    <property type="component" value="Unassembled WGS sequence"/>
</dbReference>
<reference evidence="12" key="2">
    <citation type="submission" date="2021-10" db="EMBL/GenBank/DDBJ databases">
        <title>Phylogenomics reveals ancestral predisposition of the termite-cultivated fungus Termitomyces towards a domesticated lifestyle.</title>
        <authorList>
            <person name="Auxier B."/>
            <person name="Grum-Grzhimaylo A."/>
            <person name="Cardenas M.E."/>
            <person name="Lodge J.D."/>
            <person name="Laessoe T."/>
            <person name="Pedersen O."/>
            <person name="Smith M.E."/>
            <person name="Kuyper T.W."/>
            <person name="Franco-Molano E.A."/>
            <person name="Baroni T.J."/>
            <person name="Aanen D.K."/>
        </authorList>
    </citation>
    <scope>NUCLEOTIDE SEQUENCE</scope>
    <source>
        <strain evidence="12">D49</strain>
    </source>
</reference>
<protein>
    <recommendedName>
        <fullName evidence="2">chitin synthase</fullName>
        <ecNumber evidence="2">2.4.1.16</ecNumber>
    </recommendedName>
</protein>
<evidence type="ECO:0000256" key="6">
    <source>
        <dbReference type="ARBA" id="ARBA00022692"/>
    </source>
</evidence>
<evidence type="ECO:0000313" key="12">
    <source>
        <dbReference type="EMBL" id="KAG5653680.1"/>
    </source>
</evidence>
<gene>
    <name evidence="12" type="ORF">H0H81_011432</name>
</gene>
<feature type="transmembrane region" description="Helical" evidence="10">
    <location>
        <begin position="97"/>
        <end position="117"/>
    </location>
</feature>
<accession>A0A9P7GUJ4</accession>
<dbReference type="EC" id="2.4.1.16" evidence="2"/>
<evidence type="ECO:0000256" key="7">
    <source>
        <dbReference type="ARBA" id="ARBA00023136"/>
    </source>
</evidence>
<evidence type="ECO:0000256" key="8">
    <source>
        <dbReference type="ARBA" id="ARBA00023316"/>
    </source>
</evidence>
<evidence type="ECO:0000256" key="11">
    <source>
        <dbReference type="SAM" id="SignalP"/>
    </source>
</evidence>
<reference evidence="12" key="1">
    <citation type="submission" date="2021-02" db="EMBL/GenBank/DDBJ databases">
        <authorList>
            <person name="Nieuwenhuis M."/>
            <person name="Van De Peppel L.J.J."/>
        </authorList>
    </citation>
    <scope>NUCLEOTIDE SEQUENCE</scope>
    <source>
        <strain evidence="12">D49</strain>
    </source>
</reference>
<feature type="transmembrane region" description="Helical" evidence="10">
    <location>
        <begin position="29"/>
        <end position="48"/>
    </location>
</feature>
<evidence type="ECO:0000256" key="2">
    <source>
        <dbReference type="ARBA" id="ARBA00012543"/>
    </source>
</evidence>
<dbReference type="GO" id="GO:0004100">
    <property type="term" value="F:chitin synthase activity"/>
    <property type="evidence" value="ECO:0007669"/>
    <property type="project" value="UniProtKB-EC"/>
</dbReference>
<keyword evidence="4" id="KW-0328">Glycosyltransferase</keyword>
<dbReference type="InterPro" id="IPR004835">
    <property type="entry name" value="Chitin_synth"/>
</dbReference>
<evidence type="ECO:0000256" key="10">
    <source>
        <dbReference type="SAM" id="Phobius"/>
    </source>
</evidence>
<feature type="transmembrane region" description="Helical" evidence="10">
    <location>
        <begin position="69"/>
        <end position="91"/>
    </location>
</feature>
<dbReference type="GO" id="GO:0030428">
    <property type="term" value="C:cell septum"/>
    <property type="evidence" value="ECO:0007669"/>
    <property type="project" value="TreeGrafter"/>
</dbReference>
<comment type="caution">
    <text evidence="12">The sequence shown here is derived from an EMBL/GenBank/DDBJ whole genome shotgun (WGS) entry which is preliminary data.</text>
</comment>
<feature type="signal peptide" evidence="11">
    <location>
        <begin position="1"/>
        <end position="19"/>
    </location>
</feature>
<keyword evidence="8" id="KW-0961">Cell wall biogenesis/degradation</keyword>
<keyword evidence="10" id="KW-1133">Transmembrane helix</keyword>
<dbReference type="GO" id="GO:0005886">
    <property type="term" value="C:plasma membrane"/>
    <property type="evidence" value="ECO:0007669"/>
    <property type="project" value="UniProtKB-SubCell"/>
</dbReference>
<comment type="catalytic activity">
    <reaction evidence="9">
        <text>[(1-&gt;4)-N-acetyl-beta-D-glucosaminyl](n) + UDP-N-acetyl-alpha-D-glucosamine = [(1-&gt;4)-N-acetyl-beta-D-glucosaminyl](n+1) + UDP + H(+)</text>
        <dbReference type="Rhea" id="RHEA:16637"/>
        <dbReference type="Rhea" id="RHEA-COMP:9593"/>
        <dbReference type="Rhea" id="RHEA-COMP:9595"/>
        <dbReference type="ChEBI" id="CHEBI:15378"/>
        <dbReference type="ChEBI" id="CHEBI:17029"/>
        <dbReference type="ChEBI" id="CHEBI:57705"/>
        <dbReference type="ChEBI" id="CHEBI:58223"/>
        <dbReference type="EC" id="2.4.1.16"/>
    </reaction>
</comment>
<comment type="subcellular location">
    <subcellularLocation>
        <location evidence="1">Cell membrane</location>
        <topology evidence="1">Multi-pass membrane protein</topology>
    </subcellularLocation>
</comment>
<evidence type="ECO:0000256" key="9">
    <source>
        <dbReference type="ARBA" id="ARBA00048014"/>
    </source>
</evidence>
<dbReference type="PANTHER" id="PTHR22914">
    <property type="entry name" value="CHITIN SYNTHASE"/>
    <property type="match status" value="1"/>
</dbReference>